<reference evidence="15" key="1">
    <citation type="submission" date="2025-08" db="UniProtKB">
        <authorList>
            <consortium name="RefSeq"/>
        </authorList>
    </citation>
    <scope>IDENTIFICATION</scope>
    <source>
        <tissue evidence="15">Sperm</tissue>
    </source>
</reference>
<evidence type="ECO:0000256" key="8">
    <source>
        <dbReference type="ARBA" id="ARBA00047899"/>
    </source>
</evidence>
<comment type="similarity">
    <text evidence="1">Belongs to the protein kinase superfamily. STE Ser/Thr protein kinase family. STE20 subfamily.</text>
</comment>
<evidence type="ECO:0000259" key="13">
    <source>
        <dbReference type="PROSITE" id="PS50011"/>
    </source>
</evidence>
<evidence type="ECO:0000256" key="9">
    <source>
        <dbReference type="ARBA" id="ARBA00048679"/>
    </source>
</evidence>
<feature type="compositionally biased region" description="Acidic residues" evidence="12">
    <location>
        <begin position="311"/>
        <end position="332"/>
    </location>
</feature>
<dbReference type="InterPro" id="IPR022165">
    <property type="entry name" value="PKK"/>
</dbReference>
<dbReference type="InterPro" id="IPR000719">
    <property type="entry name" value="Prot_kinase_dom"/>
</dbReference>
<dbReference type="PROSITE" id="PS00108">
    <property type="entry name" value="PROTEIN_KINASE_ST"/>
    <property type="match status" value="1"/>
</dbReference>
<feature type="domain" description="Protein kinase" evidence="13">
    <location>
        <begin position="27"/>
        <end position="287"/>
    </location>
</feature>
<dbReference type="InterPro" id="IPR051585">
    <property type="entry name" value="STE20_Ser/Thr_Kinases"/>
</dbReference>
<feature type="region of interest" description="Disordered" evidence="12">
    <location>
        <begin position="413"/>
        <end position="570"/>
    </location>
</feature>
<comment type="catalytic activity">
    <reaction evidence="9">
        <text>L-seryl-[protein] + ATP = O-phospho-L-seryl-[protein] + ADP + H(+)</text>
        <dbReference type="Rhea" id="RHEA:17989"/>
        <dbReference type="Rhea" id="RHEA-COMP:9863"/>
        <dbReference type="Rhea" id="RHEA-COMP:11604"/>
        <dbReference type="ChEBI" id="CHEBI:15378"/>
        <dbReference type="ChEBI" id="CHEBI:29999"/>
        <dbReference type="ChEBI" id="CHEBI:30616"/>
        <dbReference type="ChEBI" id="CHEBI:83421"/>
        <dbReference type="ChEBI" id="CHEBI:456216"/>
        <dbReference type="EC" id="2.7.11.1"/>
    </reaction>
</comment>
<evidence type="ECO:0000313" key="14">
    <source>
        <dbReference type="Proteomes" id="UP001318040"/>
    </source>
</evidence>
<dbReference type="PROSITE" id="PS50011">
    <property type="entry name" value="PROTEIN_KINASE_DOM"/>
    <property type="match status" value="1"/>
</dbReference>
<evidence type="ECO:0000256" key="6">
    <source>
        <dbReference type="ARBA" id="ARBA00022777"/>
    </source>
</evidence>
<evidence type="ECO:0000256" key="5">
    <source>
        <dbReference type="ARBA" id="ARBA00022741"/>
    </source>
</evidence>
<proteinExistence type="inferred from homology"/>
<evidence type="ECO:0000256" key="1">
    <source>
        <dbReference type="ARBA" id="ARBA00008874"/>
    </source>
</evidence>
<dbReference type="Proteomes" id="UP001318040">
    <property type="component" value="Chromosome 83"/>
</dbReference>
<protein>
    <submittedName>
        <fullName evidence="15">STE20-like serine/threonine-protein kinase</fullName>
    </submittedName>
</protein>
<feature type="compositionally biased region" description="Low complexity" evidence="12">
    <location>
        <begin position="490"/>
        <end position="529"/>
    </location>
</feature>
<feature type="compositionally biased region" description="Low complexity" evidence="12">
    <location>
        <begin position="537"/>
        <end position="560"/>
    </location>
</feature>
<keyword evidence="11" id="KW-0175">Coiled coil</keyword>
<dbReference type="Gene3D" id="3.30.200.20">
    <property type="entry name" value="Phosphorylase Kinase, domain 1"/>
    <property type="match status" value="1"/>
</dbReference>
<evidence type="ECO:0000256" key="11">
    <source>
        <dbReference type="SAM" id="Coils"/>
    </source>
</evidence>
<accession>A0AAJ7XIQ6</accession>
<keyword evidence="4" id="KW-0808">Transferase</keyword>
<keyword evidence="7 10" id="KW-0067">ATP-binding</keyword>
<dbReference type="SMART" id="SM00220">
    <property type="entry name" value="S_TKc"/>
    <property type="match status" value="1"/>
</dbReference>
<dbReference type="Pfam" id="PF00069">
    <property type="entry name" value="Pkinase"/>
    <property type="match status" value="1"/>
</dbReference>
<evidence type="ECO:0000256" key="10">
    <source>
        <dbReference type="PROSITE-ProRule" id="PRU10141"/>
    </source>
</evidence>
<dbReference type="InterPro" id="IPR011009">
    <property type="entry name" value="Kinase-like_dom_sf"/>
</dbReference>
<dbReference type="GO" id="GO:0005524">
    <property type="term" value="F:ATP binding"/>
    <property type="evidence" value="ECO:0007669"/>
    <property type="project" value="UniProtKB-UniRule"/>
</dbReference>
<feature type="coiled-coil region" evidence="11">
    <location>
        <begin position="599"/>
        <end position="663"/>
    </location>
</feature>
<keyword evidence="5 10" id="KW-0547">Nucleotide-binding</keyword>
<organism evidence="14 15">
    <name type="scientific">Petromyzon marinus</name>
    <name type="common">Sea lamprey</name>
    <dbReference type="NCBI Taxonomy" id="7757"/>
    <lineage>
        <taxon>Eukaryota</taxon>
        <taxon>Metazoa</taxon>
        <taxon>Chordata</taxon>
        <taxon>Craniata</taxon>
        <taxon>Vertebrata</taxon>
        <taxon>Cyclostomata</taxon>
        <taxon>Hyperoartia</taxon>
        <taxon>Petromyzontiformes</taxon>
        <taxon>Petromyzontidae</taxon>
        <taxon>Petromyzon</taxon>
    </lineage>
</organism>
<dbReference type="SUPFAM" id="SSF56112">
    <property type="entry name" value="Protein kinase-like (PK-like)"/>
    <property type="match status" value="1"/>
</dbReference>
<sequence length="1000" mass="111486">MMNRLLGGRKRTKHPQLRRTENPAESWTTVGELGDGAFGTVYKVQNRQTGQLAAAKVMEPSDEEEMEELLVEVEVLSACRHNHVITLVAAYHCGPKLWILLEFCAGGALDSIMMDVDHGLSEPQIRCVARQVLLALDYLHTVLHVIHRDLKAGNVLLALDGTVKLADFGVSAKNQNTLQKRDTFIGTPYWMAPEVVLCETLKEAPYGCGADIWSLGVTLIEAAETEPPHNDVNPMRVLLRIVRSPPPTLTRSPGLWSGEFHDILRRCLEKNVDQRWTAKQLLQHPFVADATDNRPLLELLAEARAEVTTEVIDDDPQPDDEDEEDDDDDEASGPDTPRSNSPHYRPMEIPRPNITNITNITTIATTATTATNATPTADGADTPMMMMMRSQAGGEAGGSLTGPAAVVMTGMVARNPDEPPLPANKERPSGGAVWSRPRASSPCPPQGCPRRPTRLDDISRRSSSTAPGAAKSSASLPRQLKPDYLARPDSSSSSSSSASSSASSTSSATTGARSLSLGRSSSAAPREGGPPAGGGAAVAVDRPDGGAAPPSAKAGPATKGQKQTMKRTRRYVVDGQEKSVTTVTLVEEEQNGRQMKVVRQQEMRELQRLQKEEKRELGKLLARHLAQQETTQRKSEGEMVAKKKQYEAELETLERTWKQKTERAERDGASCLVVESKRQAGEQEKQLAGFKEKQAMERKQKKADIQRITLKEERKILQKKVMEELDQKQAAQERVFVENQKGTLDALLRQAISTHVERLGQMETDGLQAKQLFRREFERSVLEMVVRQHQEMKQLLKQQLSEQLLLSRQHMDKRHSKEVEQLQRASARLVDEERARQGALSAAAARRGRRSAKANVTRFKDAMRPAAIFHSASDREKLKQFIQAEKDRQRSEREDFQRQQEAQLEALLQQNEQSMAELMQLHRDKSELLRESESCRVQSLEQQQQQLMVEVGERGSFMKQVMENELAQESQELQQKISRELEAAHQHPSIPKRVLAMLLQ</sequence>
<dbReference type="KEGG" id="pmrn:116957715"/>
<dbReference type="GO" id="GO:0004674">
    <property type="term" value="F:protein serine/threonine kinase activity"/>
    <property type="evidence" value="ECO:0007669"/>
    <property type="project" value="UniProtKB-KW"/>
</dbReference>
<feature type="region of interest" description="Disordered" evidence="12">
    <location>
        <begin position="308"/>
        <end position="354"/>
    </location>
</feature>
<dbReference type="PANTHER" id="PTHR46538:SF3">
    <property type="entry name" value="PROTEIN KINASE DOMAIN-CONTAINING PROTEIN"/>
    <property type="match status" value="1"/>
</dbReference>
<evidence type="ECO:0000256" key="3">
    <source>
        <dbReference type="ARBA" id="ARBA00022553"/>
    </source>
</evidence>
<evidence type="ECO:0000256" key="2">
    <source>
        <dbReference type="ARBA" id="ARBA00022527"/>
    </source>
</evidence>
<evidence type="ECO:0000256" key="4">
    <source>
        <dbReference type="ARBA" id="ARBA00022679"/>
    </source>
</evidence>
<evidence type="ECO:0000256" key="12">
    <source>
        <dbReference type="SAM" id="MobiDB-lite"/>
    </source>
</evidence>
<dbReference type="RefSeq" id="XP_032835926.1">
    <property type="nucleotide sequence ID" value="XM_032980035.1"/>
</dbReference>
<keyword evidence="2" id="KW-0723">Serine/threonine-protein kinase</keyword>
<dbReference type="PROSITE" id="PS00107">
    <property type="entry name" value="PROTEIN_KINASE_ATP"/>
    <property type="match status" value="1"/>
</dbReference>
<keyword evidence="6" id="KW-0418">Kinase</keyword>
<dbReference type="FunFam" id="1.10.510.10:FF:001298">
    <property type="entry name" value="STE20-like kinase"/>
    <property type="match status" value="1"/>
</dbReference>
<evidence type="ECO:0000256" key="7">
    <source>
        <dbReference type="ARBA" id="ARBA00022840"/>
    </source>
</evidence>
<dbReference type="InterPro" id="IPR008271">
    <property type="entry name" value="Ser/Thr_kinase_AS"/>
</dbReference>
<feature type="region of interest" description="Disordered" evidence="12">
    <location>
        <begin position="1"/>
        <end position="26"/>
    </location>
</feature>
<dbReference type="AlphaFoldDB" id="A0AAJ7XIQ6"/>
<feature type="binding site" evidence="10">
    <location>
        <position position="56"/>
    </location>
    <ligand>
        <name>ATP</name>
        <dbReference type="ChEBI" id="CHEBI:30616"/>
    </ligand>
</feature>
<keyword evidence="14" id="KW-1185">Reference proteome</keyword>
<gene>
    <name evidence="15" type="primary">LOC116957715</name>
</gene>
<feature type="coiled-coil region" evidence="11">
    <location>
        <begin position="879"/>
        <end position="931"/>
    </location>
</feature>
<dbReference type="Gene3D" id="1.10.510.10">
    <property type="entry name" value="Transferase(Phosphotransferase) domain 1"/>
    <property type="match status" value="1"/>
</dbReference>
<dbReference type="InterPro" id="IPR017441">
    <property type="entry name" value="Protein_kinase_ATP_BS"/>
</dbReference>
<dbReference type="Pfam" id="PF12474">
    <property type="entry name" value="PKK"/>
    <property type="match status" value="2"/>
</dbReference>
<evidence type="ECO:0000313" key="15">
    <source>
        <dbReference type="RefSeq" id="XP_032835926.1"/>
    </source>
</evidence>
<keyword evidence="3" id="KW-0597">Phosphoprotein</keyword>
<dbReference type="PANTHER" id="PTHR46538">
    <property type="entry name" value="PROTEIN KINASE DOMAIN-CONTAINING PROTEIN"/>
    <property type="match status" value="1"/>
</dbReference>
<feature type="compositionally biased region" description="Basic residues" evidence="12">
    <location>
        <begin position="7"/>
        <end position="17"/>
    </location>
</feature>
<comment type="catalytic activity">
    <reaction evidence="8">
        <text>L-threonyl-[protein] + ATP = O-phospho-L-threonyl-[protein] + ADP + H(+)</text>
        <dbReference type="Rhea" id="RHEA:46608"/>
        <dbReference type="Rhea" id="RHEA-COMP:11060"/>
        <dbReference type="Rhea" id="RHEA-COMP:11605"/>
        <dbReference type="ChEBI" id="CHEBI:15378"/>
        <dbReference type="ChEBI" id="CHEBI:30013"/>
        <dbReference type="ChEBI" id="CHEBI:30616"/>
        <dbReference type="ChEBI" id="CHEBI:61977"/>
        <dbReference type="ChEBI" id="CHEBI:456216"/>
        <dbReference type="EC" id="2.7.11.1"/>
    </reaction>
</comment>
<feature type="compositionally biased region" description="Polar residues" evidence="12">
    <location>
        <begin position="461"/>
        <end position="476"/>
    </location>
</feature>
<name>A0AAJ7XIQ6_PETMA</name>